<evidence type="ECO:0000313" key="3">
    <source>
        <dbReference type="Proteomes" id="UP000298493"/>
    </source>
</evidence>
<feature type="compositionally biased region" description="Low complexity" evidence="1">
    <location>
        <begin position="705"/>
        <end position="742"/>
    </location>
</feature>
<comment type="caution">
    <text evidence="2">The sequence shown here is derived from an EMBL/GenBank/DDBJ whole genome shotgun (WGS) entry which is preliminary data.</text>
</comment>
<dbReference type="Proteomes" id="UP000298493">
    <property type="component" value="Unassembled WGS sequence"/>
</dbReference>
<accession>A0A4Z1P6K9</accession>
<feature type="region of interest" description="Disordered" evidence="1">
    <location>
        <begin position="765"/>
        <end position="813"/>
    </location>
</feature>
<evidence type="ECO:0000256" key="1">
    <source>
        <dbReference type="SAM" id="MobiDB-lite"/>
    </source>
</evidence>
<feature type="compositionally biased region" description="Polar residues" evidence="1">
    <location>
        <begin position="765"/>
        <end position="776"/>
    </location>
</feature>
<keyword evidence="3" id="KW-1185">Reference proteome</keyword>
<feature type="region of interest" description="Disordered" evidence="1">
    <location>
        <begin position="690"/>
        <end position="750"/>
    </location>
</feature>
<protein>
    <submittedName>
        <fullName evidence="2">Uncharacterized protein</fullName>
    </submittedName>
</protein>
<feature type="compositionally biased region" description="Low complexity" evidence="1">
    <location>
        <begin position="233"/>
        <end position="246"/>
    </location>
</feature>
<feature type="compositionally biased region" description="Low complexity" evidence="1">
    <location>
        <begin position="513"/>
        <end position="526"/>
    </location>
</feature>
<dbReference type="AlphaFoldDB" id="A0A4Z1P6K9"/>
<feature type="compositionally biased region" description="Polar residues" evidence="1">
    <location>
        <begin position="830"/>
        <end position="844"/>
    </location>
</feature>
<feature type="compositionally biased region" description="Polar residues" evidence="1">
    <location>
        <begin position="302"/>
        <end position="311"/>
    </location>
</feature>
<feature type="compositionally biased region" description="Polar residues" evidence="1">
    <location>
        <begin position="49"/>
        <end position="66"/>
    </location>
</feature>
<feature type="compositionally biased region" description="Polar residues" evidence="1">
    <location>
        <begin position="792"/>
        <end position="805"/>
    </location>
</feature>
<feature type="region of interest" description="Disordered" evidence="1">
    <location>
        <begin position="1"/>
        <end position="66"/>
    </location>
</feature>
<feature type="compositionally biased region" description="Low complexity" evidence="1">
    <location>
        <begin position="866"/>
        <end position="882"/>
    </location>
</feature>
<feature type="region of interest" description="Disordered" evidence="1">
    <location>
        <begin position="284"/>
        <end position="337"/>
    </location>
</feature>
<feature type="region of interest" description="Disordered" evidence="1">
    <location>
        <begin position="231"/>
        <end position="254"/>
    </location>
</feature>
<dbReference type="EMBL" id="SNSC02000018">
    <property type="protein sequence ID" value="TID16605.1"/>
    <property type="molecule type" value="Genomic_DNA"/>
</dbReference>
<feature type="region of interest" description="Disordered" evidence="1">
    <location>
        <begin position="606"/>
        <end position="626"/>
    </location>
</feature>
<feature type="region of interest" description="Disordered" evidence="1">
    <location>
        <begin position="513"/>
        <end position="591"/>
    </location>
</feature>
<sequence length="1204" mass="131231">MAGQRPSSRGDTTSSTAGGSSTIDLKNDSPPHPYHSAASSKAEDPQGTPDLQPTPTLNQQLAQGGSSMHNMDMQIQQRLLSMGPQERLACIQRIKRYRQLGPQMQAPLASNGQQRHVRDPNYAQDLSMGMGTGPGSRTVCLNHSAPPDSVTRDKVNHGGQMMIAVLTEPSQFAQQSLSMPVMENSPHWQQYGSRISGTFLSMPQSQIVPNSMAQCGQMPYVTGRPLVRPSLAQQQQHGQHQMQRRQSAMVGSAHYKPEQLGQMHEQSGAGAVLAQHHQQLSANGADFNTMPCNPHHTAGPVSLSSSTQPQPGQKRPLHNASSPPPKRHASQSMNGPQGANILAQTQQLRKTPHTPDAMYRANSMSAAMPQLQNPLTLNAVIGGNNISAMMNQMGGSTNQSPERYQQLLAASNHMQHQQLIQSQQVTQNQPTMRNREPMLNRQMMQNQQPMQNQRILQYKQGAQIQQGVHTQQGAHGQQQGMQNHTYVQNRRPTQQQFQVQGQQPQIAHSLHNQQLIQSQQHQKTQQESSINEQQMQIPHQSSTQVGVNSDQHPHSVQHQQRVPNAHQSTAQNGDSRQPQTPSIQVFQQAQAQGRLRALASQMIRQFRNQRKQSTDMKATPATREEMSEVKPYLERFRANYFAKSRHNAAAQVAAPNQAQFLQQNFAPQQQTTPRQLEVQQQLAAQKTYQQKGALDQQKRAPQECQDQQQFPPDTQLTLTQQQPVQQPQTLQQLGGEQQKEQVAAVSGTPRAPVYSTSASLVVQNKHPQGLDSSSPSARAVTNPYPSPDREGQLSSSPLQQKSAQNAPPKDDVEVRLEEGIKTFLRESASPEENSGQDSSSSQVAIPSLAPQLSQHSTSSTPVSAMAGAPQSGTGASSAQQQQRTSLAPGPVTNGVPVQQAAVPSPSTPHTDSVTARVGGEQSRPSPECKSSHVPSGMFHGEISTSGAGISASIEGASGDYLTTSDTVFDFNSITNPGGDWQLVDRAENGYGLFDQGSSPTLLPHIEWDDAAPLFDSPIKFPGEDVVDRFPAVSLPADMSDKRRLQDFKNFLCPEAMTAGERSDVVQDYGYGWNERHWDCVSDIMAPNGTHRCDQEAVEGPEPVVEPEPVFASHTGPYTSAADVFNHRMNQELGVGCEAHSDPNLFPNRGTGLVDSTTLQMIEDGTYVPTIFEIGNVNDGVPTIGNVNGCVARPSANGEVDSGKE</sequence>
<feature type="compositionally biased region" description="Polar residues" evidence="1">
    <location>
        <begin position="849"/>
        <end position="862"/>
    </location>
</feature>
<feature type="compositionally biased region" description="Polar residues" evidence="1">
    <location>
        <begin position="527"/>
        <end position="586"/>
    </location>
</feature>
<name>A0A4Z1P6K9_9PEZI</name>
<evidence type="ECO:0000313" key="2">
    <source>
        <dbReference type="EMBL" id="TID16605.1"/>
    </source>
</evidence>
<feature type="compositionally biased region" description="Low complexity" evidence="1">
    <location>
        <begin position="7"/>
        <end position="22"/>
    </location>
</feature>
<feature type="region of interest" description="Disordered" evidence="1">
    <location>
        <begin position="825"/>
        <end position="844"/>
    </location>
</feature>
<organism evidence="2 3">
    <name type="scientific">Venturia nashicola</name>
    <dbReference type="NCBI Taxonomy" id="86259"/>
    <lineage>
        <taxon>Eukaryota</taxon>
        <taxon>Fungi</taxon>
        <taxon>Dikarya</taxon>
        <taxon>Ascomycota</taxon>
        <taxon>Pezizomycotina</taxon>
        <taxon>Dothideomycetes</taxon>
        <taxon>Pleosporomycetidae</taxon>
        <taxon>Venturiales</taxon>
        <taxon>Venturiaceae</taxon>
        <taxon>Venturia</taxon>
    </lineage>
</organism>
<reference evidence="2 3" key="1">
    <citation type="submission" date="2019-04" db="EMBL/GenBank/DDBJ databases">
        <title>High contiguity whole genome sequence and gene annotation resource for two Venturia nashicola isolates.</title>
        <authorList>
            <person name="Prokchorchik M."/>
            <person name="Won K."/>
            <person name="Lee Y."/>
            <person name="Choi E.D."/>
            <person name="Segonzac C."/>
            <person name="Sohn K.H."/>
        </authorList>
    </citation>
    <scope>NUCLEOTIDE SEQUENCE [LARGE SCALE GENOMIC DNA]</scope>
    <source>
        <strain evidence="2 3">PRI2</strain>
    </source>
</reference>
<proteinExistence type="predicted"/>
<dbReference type="OrthoDB" id="3944106at2759"/>
<gene>
    <name evidence="2" type="ORF">E6O75_ATG11723</name>
</gene>
<feature type="region of interest" description="Disordered" evidence="1">
    <location>
        <begin position="849"/>
        <end position="933"/>
    </location>
</feature>